<evidence type="ECO:0000313" key="1">
    <source>
        <dbReference type="EMBL" id="MDO6966225.1"/>
    </source>
</evidence>
<keyword evidence="2" id="KW-1185">Reference proteome</keyword>
<reference evidence="1" key="2">
    <citation type="submission" date="2023-07" db="EMBL/GenBank/DDBJ databases">
        <authorList>
            <person name="Shen H."/>
        </authorList>
    </citation>
    <scope>NUCLEOTIDE SEQUENCE</scope>
    <source>
        <strain evidence="1">TNR-22</strain>
    </source>
</reference>
<comment type="caution">
    <text evidence="1">The sequence shown here is derived from an EMBL/GenBank/DDBJ whole genome shotgun (WGS) entry which is preliminary data.</text>
</comment>
<reference evidence="1" key="1">
    <citation type="journal article" date="2015" name="Int. J. Syst. Evol. Microbiol.">
        <title>Rhizobium alvei sp. nov., isolated from a freshwater river.</title>
        <authorList>
            <person name="Sheu S.Y."/>
            <person name="Huang H.W."/>
            <person name="Young C.C."/>
            <person name="Chen W.M."/>
        </authorList>
    </citation>
    <scope>NUCLEOTIDE SEQUENCE</scope>
    <source>
        <strain evidence="1">TNR-22</strain>
    </source>
</reference>
<dbReference type="Pfam" id="PF14078">
    <property type="entry name" value="DUF4259"/>
    <property type="match status" value="1"/>
</dbReference>
<gene>
    <name evidence="1" type="ORF">Q4481_19915</name>
</gene>
<organism evidence="1 2">
    <name type="scientific">Rhizobium alvei</name>
    <dbReference type="NCBI Taxonomy" id="1132659"/>
    <lineage>
        <taxon>Bacteria</taxon>
        <taxon>Pseudomonadati</taxon>
        <taxon>Pseudomonadota</taxon>
        <taxon>Alphaproteobacteria</taxon>
        <taxon>Hyphomicrobiales</taxon>
        <taxon>Rhizobiaceae</taxon>
        <taxon>Rhizobium/Agrobacterium group</taxon>
        <taxon>Rhizobium</taxon>
    </lineage>
</organism>
<sequence length="130" mass="14219">MGAWGIRAFDNDDAEDWLQDLLESPDVGSIEAAFADVIDAEDYLEAPQGEVAIAAAEVVAALQGRPDANSAREEIADLAFRPQPSLITMAQEALDRVLSEPSELLELWQDSDDYDAWRQSVLELKARVSG</sequence>
<dbReference type="RefSeq" id="WP_304378148.1">
    <property type="nucleotide sequence ID" value="NZ_JAUOZU010000016.1"/>
</dbReference>
<name>A0ABT8YR81_9HYPH</name>
<proteinExistence type="predicted"/>
<evidence type="ECO:0000313" key="2">
    <source>
        <dbReference type="Proteomes" id="UP001174932"/>
    </source>
</evidence>
<dbReference type="InterPro" id="IPR025355">
    <property type="entry name" value="DUF4259"/>
</dbReference>
<dbReference type="Proteomes" id="UP001174932">
    <property type="component" value="Unassembled WGS sequence"/>
</dbReference>
<accession>A0ABT8YR81</accession>
<protein>
    <submittedName>
        <fullName evidence="1">DUF4259 domain-containing protein</fullName>
    </submittedName>
</protein>
<dbReference type="EMBL" id="JAUOZU010000016">
    <property type="protein sequence ID" value="MDO6966225.1"/>
    <property type="molecule type" value="Genomic_DNA"/>
</dbReference>